<dbReference type="Proteomes" id="UP001140091">
    <property type="component" value="Unassembled WGS sequence"/>
</dbReference>
<dbReference type="AlphaFoldDB" id="A0A9W8J747"/>
<keyword evidence="2" id="KW-1185">Reference proteome</keyword>
<accession>A0A9W8J747</accession>
<feature type="non-terminal residue" evidence="1">
    <location>
        <position position="1"/>
    </location>
</feature>
<dbReference type="EMBL" id="JANBPK010001007">
    <property type="protein sequence ID" value="KAJ2927328.1"/>
    <property type="molecule type" value="Genomic_DNA"/>
</dbReference>
<proteinExistence type="predicted"/>
<evidence type="ECO:0000313" key="2">
    <source>
        <dbReference type="Proteomes" id="UP001140091"/>
    </source>
</evidence>
<evidence type="ECO:0000313" key="1">
    <source>
        <dbReference type="EMBL" id="KAJ2927328.1"/>
    </source>
</evidence>
<protein>
    <submittedName>
        <fullName evidence="1">Uncharacterized protein</fullName>
    </submittedName>
</protein>
<name>A0A9W8J747_9AGAR</name>
<sequence>MRNVNEISATPPHPSRFSVGDKVALAEVYDPVGQPFRADAGTEGLVDKKVFSERRDMWVYDIKSGGILIKAVPQNILKLLSAADRSN</sequence>
<dbReference type="OrthoDB" id="3073033at2759"/>
<reference evidence="1" key="1">
    <citation type="submission" date="2022-06" db="EMBL/GenBank/DDBJ databases">
        <title>Genome Sequence of Candolleomyces eurysporus.</title>
        <authorList>
            <person name="Buettner E."/>
        </authorList>
    </citation>
    <scope>NUCLEOTIDE SEQUENCE</scope>
    <source>
        <strain evidence="1">VTCC 930004</strain>
    </source>
</reference>
<organism evidence="1 2">
    <name type="scientific">Candolleomyces eurysporus</name>
    <dbReference type="NCBI Taxonomy" id="2828524"/>
    <lineage>
        <taxon>Eukaryota</taxon>
        <taxon>Fungi</taxon>
        <taxon>Dikarya</taxon>
        <taxon>Basidiomycota</taxon>
        <taxon>Agaricomycotina</taxon>
        <taxon>Agaricomycetes</taxon>
        <taxon>Agaricomycetidae</taxon>
        <taxon>Agaricales</taxon>
        <taxon>Agaricineae</taxon>
        <taxon>Psathyrellaceae</taxon>
        <taxon>Candolleomyces</taxon>
    </lineage>
</organism>
<gene>
    <name evidence="1" type="ORF">H1R20_g9766</name>
</gene>
<comment type="caution">
    <text evidence="1">The sequence shown here is derived from an EMBL/GenBank/DDBJ whole genome shotgun (WGS) entry which is preliminary data.</text>
</comment>